<keyword evidence="1" id="KW-1133">Transmembrane helix</keyword>
<keyword evidence="1" id="KW-0472">Membrane</keyword>
<name>A0A6C0CFN6_9ZZZZ</name>
<keyword evidence="1" id="KW-0812">Transmembrane</keyword>
<dbReference type="AlphaFoldDB" id="A0A6C0CFN6"/>
<accession>A0A6C0CFN6</accession>
<feature type="transmembrane region" description="Helical" evidence="1">
    <location>
        <begin position="104"/>
        <end position="126"/>
    </location>
</feature>
<proteinExistence type="predicted"/>
<feature type="transmembrane region" description="Helical" evidence="1">
    <location>
        <begin position="75"/>
        <end position="98"/>
    </location>
</feature>
<reference evidence="2" key="1">
    <citation type="journal article" date="2020" name="Nature">
        <title>Giant virus diversity and host interactions through global metagenomics.</title>
        <authorList>
            <person name="Schulz F."/>
            <person name="Roux S."/>
            <person name="Paez-Espino D."/>
            <person name="Jungbluth S."/>
            <person name="Walsh D.A."/>
            <person name="Denef V.J."/>
            <person name="McMahon K.D."/>
            <person name="Konstantinidis K.T."/>
            <person name="Eloe-Fadrosh E.A."/>
            <person name="Kyrpides N.C."/>
            <person name="Woyke T."/>
        </authorList>
    </citation>
    <scope>NUCLEOTIDE SEQUENCE</scope>
    <source>
        <strain evidence="2">GVMAG-M-3300020727-4</strain>
    </source>
</reference>
<protein>
    <submittedName>
        <fullName evidence="2">Uncharacterized protein</fullName>
    </submittedName>
</protein>
<evidence type="ECO:0000313" key="2">
    <source>
        <dbReference type="EMBL" id="QHT03113.1"/>
    </source>
</evidence>
<sequence>MSCLENNTIHYYFIGNSKDIDQSYILKHFDTNYMPLKNIPLSYYETIKPNNDDDEVNNMIHNLNNEIKTYNSYNIYPISISVIILIIILLLVILRFIFFNLYSIYNYILISIVLGLIIIGSIWFLYVNNESL</sequence>
<organism evidence="2">
    <name type="scientific">viral metagenome</name>
    <dbReference type="NCBI Taxonomy" id="1070528"/>
    <lineage>
        <taxon>unclassified sequences</taxon>
        <taxon>metagenomes</taxon>
        <taxon>organismal metagenomes</taxon>
    </lineage>
</organism>
<evidence type="ECO:0000256" key="1">
    <source>
        <dbReference type="SAM" id="Phobius"/>
    </source>
</evidence>
<dbReference type="EMBL" id="MN739405">
    <property type="protein sequence ID" value="QHT03113.1"/>
    <property type="molecule type" value="Genomic_DNA"/>
</dbReference>